<feature type="transmembrane region" description="Helical" evidence="1">
    <location>
        <begin position="163"/>
        <end position="180"/>
    </location>
</feature>
<feature type="transmembrane region" description="Helical" evidence="1">
    <location>
        <begin position="192"/>
        <end position="211"/>
    </location>
</feature>
<dbReference type="EMBL" id="JASPKY010000291">
    <property type="protein sequence ID" value="KAK9710565.1"/>
    <property type="molecule type" value="Genomic_DNA"/>
</dbReference>
<keyword evidence="1" id="KW-0812">Transmembrane</keyword>
<evidence type="ECO:0000313" key="2">
    <source>
        <dbReference type="EMBL" id="KAK9710565.1"/>
    </source>
</evidence>
<comment type="caution">
    <text evidence="2">The sequence shown here is derived from an EMBL/GenBank/DDBJ whole genome shotgun (WGS) entry which is preliminary data.</text>
</comment>
<accession>A0AAW1K016</accession>
<protein>
    <submittedName>
        <fullName evidence="2">Uncharacterized protein</fullName>
    </submittedName>
</protein>
<keyword evidence="1" id="KW-0472">Membrane</keyword>
<dbReference type="Proteomes" id="UP001458880">
    <property type="component" value="Unassembled WGS sequence"/>
</dbReference>
<keyword evidence="3" id="KW-1185">Reference proteome</keyword>
<keyword evidence="1" id="KW-1133">Transmembrane helix</keyword>
<name>A0AAW1K016_POPJA</name>
<dbReference type="AlphaFoldDB" id="A0AAW1K016"/>
<evidence type="ECO:0000256" key="1">
    <source>
        <dbReference type="SAM" id="Phobius"/>
    </source>
</evidence>
<organism evidence="2 3">
    <name type="scientific">Popillia japonica</name>
    <name type="common">Japanese beetle</name>
    <dbReference type="NCBI Taxonomy" id="7064"/>
    <lineage>
        <taxon>Eukaryota</taxon>
        <taxon>Metazoa</taxon>
        <taxon>Ecdysozoa</taxon>
        <taxon>Arthropoda</taxon>
        <taxon>Hexapoda</taxon>
        <taxon>Insecta</taxon>
        <taxon>Pterygota</taxon>
        <taxon>Neoptera</taxon>
        <taxon>Endopterygota</taxon>
        <taxon>Coleoptera</taxon>
        <taxon>Polyphaga</taxon>
        <taxon>Scarabaeiformia</taxon>
        <taxon>Scarabaeidae</taxon>
        <taxon>Rutelinae</taxon>
        <taxon>Popillia</taxon>
    </lineage>
</organism>
<evidence type="ECO:0000313" key="3">
    <source>
        <dbReference type="Proteomes" id="UP001458880"/>
    </source>
</evidence>
<reference evidence="2 3" key="1">
    <citation type="journal article" date="2024" name="BMC Genomics">
        <title>De novo assembly and annotation of Popillia japonica's genome with initial clues to its potential as an invasive pest.</title>
        <authorList>
            <person name="Cucini C."/>
            <person name="Boschi S."/>
            <person name="Funari R."/>
            <person name="Cardaioli E."/>
            <person name="Iannotti N."/>
            <person name="Marturano G."/>
            <person name="Paoli F."/>
            <person name="Bruttini M."/>
            <person name="Carapelli A."/>
            <person name="Frati F."/>
            <person name="Nardi F."/>
        </authorList>
    </citation>
    <scope>NUCLEOTIDE SEQUENCE [LARGE SCALE GENOMIC DNA]</scope>
    <source>
        <strain evidence="2">DMR45628</strain>
    </source>
</reference>
<sequence length="252" mass="28816">MCIYRRRTVSNATNGFGIGLDRDERSTRARADEEFTGSSANDLYRRNPCIFARQNRPVSSAYMCIYRRRTVSNATNGFGIGLDRDERSTRARADEEFTGSSANDLYRRNPCIFARQNRPVSSAYIRIRTLMAKKAKNAEGPLGPEVLTHVRQKRLKMLKDRWVLLRLPTLCGQVFLLALLRKRMVVGKSKQYAIAYIKTMLVTTIKPLALLRKRMVVGKSKQYAIAYIKTMLVTTIKPQEARIKTRKIGSTK</sequence>
<gene>
    <name evidence="2" type="ORF">QE152_g25954</name>
</gene>
<proteinExistence type="predicted"/>